<sequence>MPSSTVGKMCSTDSSLLMVMSFSTWSCRPVSTSRPPVELQRRLAIRMLLRPDESVYFTFCRSRMSGGSKNYDAKGEGRKKLEIAERPNFKIFSSSYLLKRLVGPSAGALGPANVSVAQVLSQSAWLARSAGAGSMYLAAAK</sequence>
<evidence type="ECO:0000313" key="1">
    <source>
        <dbReference type="EMBL" id="GFC99105.1"/>
    </source>
</evidence>
<dbReference type="AlphaFoldDB" id="A0A699SQZ2"/>
<protein>
    <submittedName>
        <fullName evidence="1">Uncharacterized protein</fullName>
    </submittedName>
</protein>
<accession>A0A699SQZ2</accession>
<name>A0A699SQZ2_TANCI</name>
<reference evidence="1" key="1">
    <citation type="journal article" date="2019" name="Sci. Rep.">
        <title>Draft genome of Tanacetum cinerariifolium, the natural source of mosquito coil.</title>
        <authorList>
            <person name="Yamashiro T."/>
            <person name="Shiraishi A."/>
            <person name="Satake H."/>
            <person name="Nakayama K."/>
        </authorList>
    </citation>
    <scope>NUCLEOTIDE SEQUENCE</scope>
</reference>
<dbReference type="EMBL" id="BKCJ011176225">
    <property type="protein sequence ID" value="GFC99105.1"/>
    <property type="molecule type" value="Genomic_DNA"/>
</dbReference>
<gene>
    <name evidence="1" type="ORF">Tci_871075</name>
</gene>
<comment type="caution">
    <text evidence="1">The sequence shown here is derived from an EMBL/GenBank/DDBJ whole genome shotgun (WGS) entry which is preliminary data.</text>
</comment>
<organism evidence="1">
    <name type="scientific">Tanacetum cinerariifolium</name>
    <name type="common">Dalmatian daisy</name>
    <name type="synonym">Chrysanthemum cinerariifolium</name>
    <dbReference type="NCBI Taxonomy" id="118510"/>
    <lineage>
        <taxon>Eukaryota</taxon>
        <taxon>Viridiplantae</taxon>
        <taxon>Streptophyta</taxon>
        <taxon>Embryophyta</taxon>
        <taxon>Tracheophyta</taxon>
        <taxon>Spermatophyta</taxon>
        <taxon>Magnoliopsida</taxon>
        <taxon>eudicotyledons</taxon>
        <taxon>Gunneridae</taxon>
        <taxon>Pentapetalae</taxon>
        <taxon>asterids</taxon>
        <taxon>campanulids</taxon>
        <taxon>Asterales</taxon>
        <taxon>Asteraceae</taxon>
        <taxon>Asteroideae</taxon>
        <taxon>Anthemideae</taxon>
        <taxon>Anthemidinae</taxon>
        <taxon>Tanacetum</taxon>
    </lineage>
</organism>
<proteinExistence type="predicted"/>